<keyword evidence="2" id="KW-1185">Reference proteome</keyword>
<dbReference type="InterPro" id="IPR015018">
    <property type="entry name" value="DUF1905"/>
</dbReference>
<dbReference type="SUPFAM" id="SSF141694">
    <property type="entry name" value="AF2212/PG0164-like"/>
    <property type="match status" value="1"/>
</dbReference>
<evidence type="ECO:0008006" key="3">
    <source>
        <dbReference type="Google" id="ProtNLM"/>
    </source>
</evidence>
<name>A0A2S5A1T0_9SPHI</name>
<dbReference type="Pfam" id="PF08922">
    <property type="entry name" value="DUF1905"/>
    <property type="match status" value="1"/>
</dbReference>
<dbReference type="Gene3D" id="2.40.30.100">
    <property type="entry name" value="AF2212/PG0164-like"/>
    <property type="match status" value="1"/>
</dbReference>
<protein>
    <recommendedName>
        <fullName evidence="3">DUF1905 domain-containing protein</fullName>
    </recommendedName>
</protein>
<accession>A0A2S5A1T0</accession>
<proteinExistence type="predicted"/>
<dbReference type="Proteomes" id="UP000236893">
    <property type="component" value="Unassembled WGS sequence"/>
</dbReference>
<dbReference type="OrthoDB" id="680797at2"/>
<dbReference type="AlphaFoldDB" id="A0A2S5A1T0"/>
<comment type="caution">
    <text evidence="1">The sequence shown here is derived from an EMBL/GenBank/DDBJ whole genome shotgun (WGS) entry which is preliminary data.</text>
</comment>
<dbReference type="RefSeq" id="WP_103789178.1">
    <property type="nucleotide sequence ID" value="NZ_PQVF01000007.1"/>
</dbReference>
<evidence type="ECO:0000313" key="1">
    <source>
        <dbReference type="EMBL" id="POY36259.1"/>
    </source>
</evidence>
<reference evidence="1 2" key="1">
    <citation type="submission" date="2018-01" db="EMBL/GenBank/DDBJ databases">
        <authorList>
            <person name="Gaut B.S."/>
            <person name="Morton B.R."/>
            <person name="Clegg M.T."/>
            <person name="Duvall M.R."/>
        </authorList>
    </citation>
    <scope>NUCLEOTIDE SEQUENCE [LARGE SCALE GENOMIC DNA]</scope>
    <source>
        <strain evidence="1 2">HR-AV</strain>
    </source>
</reference>
<gene>
    <name evidence="1" type="ORF">C3K47_10920</name>
</gene>
<dbReference type="EMBL" id="PQVF01000007">
    <property type="protein sequence ID" value="POY36259.1"/>
    <property type="molecule type" value="Genomic_DNA"/>
</dbReference>
<dbReference type="Pfam" id="PF13376">
    <property type="entry name" value="OmdA"/>
    <property type="match status" value="1"/>
</dbReference>
<organism evidence="1 2">
    <name type="scientific">Solitalea longa</name>
    <dbReference type="NCBI Taxonomy" id="2079460"/>
    <lineage>
        <taxon>Bacteria</taxon>
        <taxon>Pseudomonadati</taxon>
        <taxon>Bacteroidota</taxon>
        <taxon>Sphingobacteriia</taxon>
        <taxon>Sphingobacteriales</taxon>
        <taxon>Sphingobacteriaceae</taxon>
        <taxon>Solitalea</taxon>
    </lineage>
</organism>
<sequence length="170" mass="19685">MVIFEGIIFKFKQKGEKTGWTYIDVPLYLANEIKPGNRREIRVRGLLDNLPVSGMVLFPIGDGNFILTLNATLRKRLGKSEGAMIHVELEEDVDFKIEVPEDLYECLCDEPEAIQHFETFNKSNQNYFINWINSAKTEPTRAKRISKTVNAMLNKWDFGLMMREGKPREL</sequence>
<dbReference type="InterPro" id="IPR037079">
    <property type="entry name" value="AF2212/PG0164-like_sf"/>
</dbReference>
<evidence type="ECO:0000313" key="2">
    <source>
        <dbReference type="Proteomes" id="UP000236893"/>
    </source>
</evidence>